<dbReference type="Gene3D" id="3.30.2310.20">
    <property type="entry name" value="RelE-like"/>
    <property type="match status" value="1"/>
</dbReference>
<protein>
    <submittedName>
        <fullName evidence="1">Peptidase</fullName>
    </submittedName>
</protein>
<sequence length="92" mass="10453">MIASIHHKGLKLFWTRGDASRLAPGQVKKIRNILTMLDNAVMIEDLNYPGSGLHSLKGNLADYWAVSVTGNWRIIFRFIDGDAHLVDYLDYH</sequence>
<dbReference type="PANTHER" id="PTHR40266:SF2">
    <property type="entry name" value="TOXIN HIGB-1"/>
    <property type="match status" value="1"/>
</dbReference>
<dbReference type="InterPro" id="IPR035093">
    <property type="entry name" value="RelE/ParE_toxin_dom_sf"/>
</dbReference>
<dbReference type="Proteomes" id="UP000290545">
    <property type="component" value="Unassembled WGS sequence"/>
</dbReference>
<keyword evidence="2" id="KW-1185">Reference proteome</keyword>
<dbReference type="SUPFAM" id="SSF143011">
    <property type="entry name" value="RelE-like"/>
    <property type="match status" value="1"/>
</dbReference>
<evidence type="ECO:0000313" key="2">
    <source>
        <dbReference type="Proteomes" id="UP000290545"/>
    </source>
</evidence>
<evidence type="ECO:0000313" key="1">
    <source>
        <dbReference type="EMBL" id="RXK83297.1"/>
    </source>
</evidence>
<dbReference type="OrthoDB" id="9801102at2"/>
<proteinExistence type="predicted"/>
<dbReference type="EMBL" id="SDHZ01000002">
    <property type="protein sequence ID" value="RXK83297.1"/>
    <property type="molecule type" value="Genomic_DNA"/>
</dbReference>
<dbReference type="AlphaFoldDB" id="A0A4Q1D6L3"/>
<organism evidence="1 2">
    <name type="scientific">Filimonas effusa</name>
    <dbReference type="NCBI Taxonomy" id="2508721"/>
    <lineage>
        <taxon>Bacteria</taxon>
        <taxon>Pseudomonadati</taxon>
        <taxon>Bacteroidota</taxon>
        <taxon>Chitinophagia</taxon>
        <taxon>Chitinophagales</taxon>
        <taxon>Chitinophagaceae</taxon>
        <taxon>Filimonas</taxon>
    </lineage>
</organism>
<dbReference type="InterPro" id="IPR007711">
    <property type="entry name" value="HigB-1"/>
</dbReference>
<dbReference type="RefSeq" id="WP_129004350.1">
    <property type="nucleotide sequence ID" value="NZ_SDHZ01000002.1"/>
</dbReference>
<gene>
    <name evidence="1" type="ORF">ESB13_14400</name>
</gene>
<reference evidence="1 2" key="1">
    <citation type="submission" date="2019-01" db="EMBL/GenBank/DDBJ databases">
        <title>Filimonas sp. strain TTM-71.</title>
        <authorList>
            <person name="Chen W.-M."/>
        </authorList>
    </citation>
    <scope>NUCLEOTIDE SEQUENCE [LARGE SCALE GENOMIC DNA]</scope>
    <source>
        <strain evidence="1 2">TTM-71</strain>
    </source>
</reference>
<accession>A0A4Q1D6L3</accession>
<comment type="caution">
    <text evidence="1">The sequence shown here is derived from an EMBL/GenBank/DDBJ whole genome shotgun (WGS) entry which is preliminary data.</text>
</comment>
<dbReference type="Pfam" id="PF05015">
    <property type="entry name" value="HigB-like_toxin"/>
    <property type="match status" value="1"/>
</dbReference>
<dbReference type="PANTHER" id="PTHR40266">
    <property type="entry name" value="TOXIN HIGB-1"/>
    <property type="match status" value="1"/>
</dbReference>
<name>A0A4Q1D6L3_9BACT</name>